<dbReference type="SUPFAM" id="SSF52833">
    <property type="entry name" value="Thioredoxin-like"/>
    <property type="match status" value="1"/>
</dbReference>
<evidence type="ECO:0000313" key="3">
    <source>
        <dbReference type="Proteomes" id="UP000182740"/>
    </source>
</evidence>
<dbReference type="AlphaFoldDB" id="A0A1K1RE31"/>
<dbReference type="Gene3D" id="3.40.30.10">
    <property type="entry name" value="Glutaredoxin"/>
    <property type="match status" value="1"/>
</dbReference>
<keyword evidence="2" id="KW-0413">Isomerase</keyword>
<dbReference type="CDD" id="cd03024">
    <property type="entry name" value="DsbA_FrnE"/>
    <property type="match status" value="1"/>
</dbReference>
<dbReference type="InterPro" id="IPR001853">
    <property type="entry name" value="DSBA-like_thioredoxin_dom"/>
</dbReference>
<evidence type="ECO:0000313" key="2">
    <source>
        <dbReference type="EMBL" id="SFW70132.1"/>
    </source>
</evidence>
<sequence length="215" mass="23462">MRVDIWSDLVCPWCYLGKRRFEKAVAELGADVEVVHHSFQLDPSFPRGTSRPTREVLSEKYGRTLEEADEMEAQMEQRAAADGLEYHLDGVHMGNTADGHRLVHLAAERGLADAVVDRFYRAHFTERRSLFDRDSLVALAAEAGLDAAEARAVLESDAYEAEVAADGEQARALGATGVPFFVIDRRFGVAGAQSPEAFAQVLRRAAEVSDGAAAG</sequence>
<dbReference type="STRING" id="546364.SAMN04489730_3070"/>
<name>A0A1K1RE31_9PSEU</name>
<dbReference type="PANTHER" id="PTHR13887">
    <property type="entry name" value="GLUTATHIONE S-TRANSFERASE KAPPA"/>
    <property type="match status" value="1"/>
</dbReference>
<proteinExistence type="predicted"/>
<dbReference type="EMBL" id="FPJG01000006">
    <property type="protein sequence ID" value="SFW70132.1"/>
    <property type="molecule type" value="Genomic_DNA"/>
</dbReference>
<organism evidence="2 3">
    <name type="scientific">Amycolatopsis australiensis</name>
    <dbReference type="NCBI Taxonomy" id="546364"/>
    <lineage>
        <taxon>Bacteria</taxon>
        <taxon>Bacillati</taxon>
        <taxon>Actinomycetota</taxon>
        <taxon>Actinomycetes</taxon>
        <taxon>Pseudonocardiales</taxon>
        <taxon>Pseudonocardiaceae</taxon>
        <taxon>Amycolatopsis</taxon>
    </lineage>
</organism>
<dbReference type="Proteomes" id="UP000182740">
    <property type="component" value="Unassembled WGS sequence"/>
</dbReference>
<accession>A0A1K1RE31</accession>
<dbReference type="GO" id="GO:0016491">
    <property type="term" value="F:oxidoreductase activity"/>
    <property type="evidence" value="ECO:0007669"/>
    <property type="project" value="InterPro"/>
</dbReference>
<feature type="domain" description="DSBA-like thioredoxin" evidence="1">
    <location>
        <begin position="2"/>
        <end position="202"/>
    </location>
</feature>
<dbReference type="InterPro" id="IPR036249">
    <property type="entry name" value="Thioredoxin-like_sf"/>
</dbReference>
<evidence type="ECO:0000259" key="1">
    <source>
        <dbReference type="Pfam" id="PF01323"/>
    </source>
</evidence>
<keyword evidence="3" id="KW-1185">Reference proteome</keyword>
<dbReference type="PANTHER" id="PTHR13887:SF41">
    <property type="entry name" value="THIOREDOXIN SUPERFAMILY PROTEIN"/>
    <property type="match status" value="1"/>
</dbReference>
<reference evidence="3" key="1">
    <citation type="submission" date="2016-11" db="EMBL/GenBank/DDBJ databases">
        <authorList>
            <person name="Varghese N."/>
            <person name="Submissions S."/>
        </authorList>
    </citation>
    <scope>NUCLEOTIDE SEQUENCE [LARGE SCALE GENOMIC DNA]</scope>
    <source>
        <strain evidence="3">DSM 44671</strain>
    </source>
</reference>
<dbReference type="Pfam" id="PF01323">
    <property type="entry name" value="DSBA"/>
    <property type="match status" value="1"/>
</dbReference>
<gene>
    <name evidence="2" type="ORF">SAMN04489730_3070</name>
</gene>
<dbReference type="GO" id="GO:0016853">
    <property type="term" value="F:isomerase activity"/>
    <property type="evidence" value="ECO:0007669"/>
    <property type="project" value="UniProtKB-KW"/>
</dbReference>
<protein>
    <submittedName>
        <fullName evidence="2">Predicted dithiol-disulfide isomerase, DsbA family</fullName>
    </submittedName>
</protein>